<keyword evidence="5" id="KW-0539">Nucleus</keyword>
<dbReference type="GO" id="GO:0003677">
    <property type="term" value="F:DNA binding"/>
    <property type="evidence" value="ECO:0007669"/>
    <property type="project" value="UniProtKB-KW"/>
</dbReference>
<dbReference type="PANTHER" id="PTHR31541">
    <property type="entry name" value="B3 DOMAIN PLANT PROTEIN-RELATED"/>
    <property type="match status" value="1"/>
</dbReference>
<evidence type="ECO:0000256" key="1">
    <source>
        <dbReference type="ARBA" id="ARBA00004123"/>
    </source>
</evidence>
<dbReference type="AlphaFoldDB" id="A0AAN9E0K9"/>
<proteinExistence type="predicted"/>
<keyword evidence="4" id="KW-0804">Transcription</keyword>
<keyword evidence="7" id="KW-1185">Reference proteome</keyword>
<dbReference type="Pfam" id="PF03754">
    <property type="entry name" value="At2g31720-like"/>
    <property type="match status" value="1"/>
</dbReference>
<name>A0AAN9E0K9_CROPI</name>
<reference evidence="6 7" key="1">
    <citation type="submission" date="2024-01" db="EMBL/GenBank/DDBJ databases">
        <title>The genomes of 5 underutilized Papilionoideae crops provide insights into root nodulation and disease resistanc.</title>
        <authorList>
            <person name="Yuan L."/>
        </authorList>
    </citation>
    <scope>NUCLEOTIDE SEQUENCE [LARGE SCALE GENOMIC DNA]</scope>
    <source>
        <strain evidence="6">ZHUSHIDOU_FW_LH</strain>
        <tissue evidence="6">Leaf</tissue>
    </source>
</reference>
<evidence type="ECO:0000313" key="6">
    <source>
        <dbReference type="EMBL" id="KAK7243072.1"/>
    </source>
</evidence>
<evidence type="ECO:0000256" key="2">
    <source>
        <dbReference type="ARBA" id="ARBA00023015"/>
    </source>
</evidence>
<gene>
    <name evidence="6" type="ORF">RIF29_37856</name>
</gene>
<dbReference type="GO" id="GO:0005634">
    <property type="term" value="C:nucleus"/>
    <property type="evidence" value="ECO:0007669"/>
    <property type="project" value="UniProtKB-SubCell"/>
</dbReference>
<evidence type="ECO:0000256" key="3">
    <source>
        <dbReference type="ARBA" id="ARBA00023125"/>
    </source>
</evidence>
<dbReference type="Gene3D" id="2.40.330.10">
    <property type="entry name" value="DNA-binding pseudobarrel domain"/>
    <property type="match status" value="1"/>
</dbReference>
<protein>
    <recommendedName>
        <fullName evidence="8">TF-B3 domain-containing protein</fullName>
    </recommendedName>
</protein>
<evidence type="ECO:0000313" key="7">
    <source>
        <dbReference type="Proteomes" id="UP001372338"/>
    </source>
</evidence>
<comment type="caution">
    <text evidence="6">The sequence shown here is derived from an EMBL/GenBank/DDBJ whole genome shotgun (WGS) entry which is preliminary data.</text>
</comment>
<dbReference type="SUPFAM" id="SSF101936">
    <property type="entry name" value="DNA-binding pseudobarrel domain"/>
    <property type="match status" value="1"/>
</dbReference>
<organism evidence="6 7">
    <name type="scientific">Crotalaria pallida</name>
    <name type="common">Smooth rattlebox</name>
    <name type="synonym">Crotalaria striata</name>
    <dbReference type="NCBI Taxonomy" id="3830"/>
    <lineage>
        <taxon>Eukaryota</taxon>
        <taxon>Viridiplantae</taxon>
        <taxon>Streptophyta</taxon>
        <taxon>Embryophyta</taxon>
        <taxon>Tracheophyta</taxon>
        <taxon>Spermatophyta</taxon>
        <taxon>Magnoliopsida</taxon>
        <taxon>eudicotyledons</taxon>
        <taxon>Gunneridae</taxon>
        <taxon>Pentapetalae</taxon>
        <taxon>rosids</taxon>
        <taxon>fabids</taxon>
        <taxon>Fabales</taxon>
        <taxon>Fabaceae</taxon>
        <taxon>Papilionoideae</taxon>
        <taxon>50 kb inversion clade</taxon>
        <taxon>genistoids sensu lato</taxon>
        <taxon>core genistoids</taxon>
        <taxon>Crotalarieae</taxon>
        <taxon>Crotalaria</taxon>
    </lineage>
</organism>
<dbReference type="InterPro" id="IPR015300">
    <property type="entry name" value="DNA-bd_pseudobarrel_sf"/>
</dbReference>
<keyword evidence="2" id="KW-0805">Transcription regulation</keyword>
<evidence type="ECO:0008006" key="8">
    <source>
        <dbReference type="Google" id="ProtNLM"/>
    </source>
</evidence>
<dbReference type="PANTHER" id="PTHR31541:SF25">
    <property type="entry name" value="GAMMA-GLIADIN B"/>
    <property type="match status" value="1"/>
</dbReference>
<comment type="subcellular location">
    <subcellularLocation>
        <location evidence="1">Nucleus</location>
    </subcellularLocation>
</comment>
<accession>A0AAN9E0K9</accession>
<dbReference type="Proteomes" id="UP001372338">
    <property type="component" value="Unassembled WGS sequence"/>
</dbReference>
<evidence type="ECO:0000256" key="4">
    <source>
        <dbReference type="ARBA" id="ARBA00023163"/>
    </source>
</evidence>
<dbReference type="InterPro" id="IPR005508">
    <property type="entry name" value="At2g31720-like"/>
</dbReference>
<sequence length="190" mass="21744">MGGTEITLVFSKVLYTTDLTKHANRLLMPLKKIKNACFLREGELQELKAKMEVPLIQPSLELTNLTLTLWDMSKENGTTNYHYALITNWKKVVDANQLKEGDLVQLLSKTTILDAFVSATTHILNVDIKNVLYKKLESELQGIKDELEIMCFTLEVMNHLRCLIKALVMAKEEAKKMVEEEEEKVKEEST</sequence>
<keyword evidence="3" id="KW-0238">DNA-binding</keyword>
<dbReference type="EMBL" id="JAYWIO010000008">
    <property type="protein sequence ID" value="KAK7243072.1"/>
    <property type="molecule type" value="Genomic_DNA"/>
</dbReference>
<evidence type="ECO:0000256" key="5">
    <source>
        <dbReference type="ARBA" id="ARBA00023242"/>
    </source>
</evidence>